<reference evidence="5" key="1">
    <citation type="journal article" date="2013" name="Proc. Natl. Acad. Sci. U.S.A.">
        <title>Improving the coverage of the cyanobacterial phylum using diversity-driven genome sequencing.</title>
        <authorList>
            <person name="Shih P.M."/>
            <person name="Wu D."/>
            <person name="Latifi A."/>
            <person name="Axen S.D."/>
            <person name="Fewer D.P."/>
            <person name="Talla E."/>
            <person name="Calteau A."/>
            <person name="Cai F."/>
            <person name="Tandeau de Marsac N."/>
            <person name="Rippka R."/>
            <person name="Herdman M."/>
            <person name="Sivonen K."/>
            <person name="Coursin T."/>
            <person name="Laurent T."/>
            <person name="Goodwin L."/>
            <person name="Nolan M."/>
            <person name="Davenport K.W."/>
            <person name="Han C.S."/>
            <person name="Rubin E.M."/>
            <person name="Eisen J.A."/>
            <person name="Woyke T."/>
            <person name="Gugger M."/>
            <person name="Kerfeld C.A."/>
        </authorList>
    </citation>
    <scope>NUCLEOTIDE SEQUENCE [LARGE SCALE GENOMIC DNA]</scope>
    <source>
        <strain evidence="5">ATCC 29371 / PCC 7437</strain>
    </source>
</reference>
<evidence type="ECO:0000259" key="3">
    <source>
        <dbReference type="PROSITE" id="PS50110"/>
    </source>
</evidence>
<dbReference type="eggNOG" id="COG0745">
    <property type="taxonomic scope" value="Bacteria"/>
</dbReference>
<dbReference type="AlphaFoldDB" id="K9XSY0"/>
<evidence type="ECO:0000256" key="1">
    <source>
        <dbReference type="ARBA" id="ARBA00022553"/>
    </source>
</evidence>
<evidence type="ECO:0000256" key="2">
    <source>
        <dbReference type="PROSITE-ProRule" id="PRU00169"/>
    </source>
</evidence>
<feature type="modified residue" description="4-aspartylphosphate" evidence="2">
    <location>
        <position position="56"/>
    </location>
</feature>
<dbReference type="InterPro" id="IPR001789">
    <property type="entry name" value="Sig_transdc_resp-reg_receiver"/>
</dbReference>
<dbReference type="GO" id="GO:0000160">
    <property type="term" value="P:phosphorelay signal transduction system"/>
    <property type="evidence" value="ECO:0007669"/>
    <property type="project" value="InterPro"/>
</dbReference>
<protein>
    <submittedName>
        <fullName evidence="4">Response regulator receiver protein</fullName>
    </submittedName>
</protein>
<keyword evidence="1 2" id="KW-0597">Phosphoprotein</keyword>
<gene>
    <name evidence="4" type="ordered locus">Sta7437_2087</name>
</gene>
<dbReference type="STRING" id="111780.Sta7437_2087"/>
<dbReference type="InterPro" id="IPR011006">
    <property type="entry name" value="CheY-like_superfamily"/>
</dbReference>
<dbReference type="PANTHER" id="PTHR44591:SF3">
    <property type="entry name" value="RESPONSE REGULATORY DOMAIN-CONTAINING PROTEIN"/>
    <property type="match status" value="1"/>
</dbReference>
<proteinExistence type="predicted"/>
<dbReference type="SMART" id="SM00448">
    <property type="entry name" value="REC"/>
    <property type="match status" value="1"/>
</dbReference>
<dbReference type="PANTHER" id="PTHR44591">
    <property type="entry name" value="STRESS RESPONSE REGULATOR PROTEIN 1"/>
    <property type="match status" value="1"/>
</dbReference>
<dbReference type="Gene3D" id="3.40.50.2300">
    <property type="match status" value="1"/>
</dbReference>
<evidence type="ECO:0000313" key="5">
    <source>
        <dbReference type="Proteomes" id="UP000010473"/>
    </source>
</evidence>
<dbReference type="InterPro" id="IPR050595">
    <property type="entry name" value="Bact_response_regulator"/>
</dbReference>
<dbReference type="EMBL" id="CP003653">
    <property type="protein sequence ID" value="AFZ35638.1"/>
    <property type="molecule type" value="Genomic_DNA"/>
</dbReference>
<dbReference type="SUPFAM" id="SSF52172">
    <property type="entry name" value="CheY-like"/>
    <property type="match status" value="1"/>
</dbReference>
<dbReference type="PROSITE" id="PS50110">
    <property type="entry name" value="RESPONSE_REGULATORY"/>
    <property type="match status" value="1"/>
</dbReference>
<accession>K9XSY0</accession>
<evidence type="ECO:0000313" key="4">
    <source>
        <dbReference type="EMBL" id="AFZ35638.1"/>
    </source>
</evidence>
<dbReference type="HOGENOM" id="CLU_000445_69_18_3"/>
<dbReference type="OrthoDB" id="6088308at2"/>
<dbReference type="Proteomes" id="UP000010473">
    <property type="component" value="Chromosome"/>
</dbReference>
<keyword evidence="5" id="KW-1185">Reference proteome</keyword>
<organism evidence="4 5">
    <name type="scientific">Stanieria cyanosphaera (strain ATCC 29371 / PCC 7437)</name>
    <dbReference type="NCBI Taxonomy" id="111780"/>
    <lineage>
        <taxon>Bacteria</taxon>
        <taxon>Bacillati</taxon>
        <taxon>Cyanobacteriota</taxon>
        <taxon>Cyanophyceae</taxon>
        <taxon>Pleurocapsales</taxon>
        <taxon>Dermocarpellaceae</taxon>
        <taxon>Stanieria</taxon>
    </lineage>
</organism>
<sequence length="121" mass="13869">MSEKQLILTVDTNHHNLKLLNKFLEKEGYQTISANSLEELDQILNQSLKIQLVLLDLTGFKSSIWERCEQIKNRQIPFLVISPRQNTVIQQASLAHGARSMLIKPLAIKQFLGLIKSFLKD</sequence>
<feature type="domain" description="Response regulatory" evidence="3">
    <location>
        <begin position="6"/>
        <end position="119"/>
    </location>
</feature>
<dbReference type="Pfam" id="PF00072">
    <property type="entry name" value="Response_reg"/>
    <property type="match status" value="1"/>
</dbReference>
<dbReference type="RefSeq" id="WP_015193306.1">
    <property type="nucleotide sequence ID" value="NC_019748.1"/>
</dbReference>
<name>K9XSY0_STAC7</name>
<dbReference type="KEGG" id="scs:Sta7437_2087"/>
<dbReference type="CDD" id="cd00156">
    <property type="entry name" value="REC"/>
    <property type="match status" value="1"/>
</dbReference>